<evidence type="ECO:0000313" key="2">
    <source>
        <dbReference type="EMBL" id="REL25265.1"/>
    </source>
</evidence>
<dbReference type="Proteomes" id="UP000256478">
    <property type="component" value="Unassembled WGS sequence"/>
</dbReference>
<feature type="region of interest" description="Disordered" evidence="1">
    <location>
        <begin position="42"/>
        <end position="61"/>
    </location>
</feature>
<gene>
    <name evidence="2" type="ORF">DXX93_00965</name>
</gene>
<organism evidence="2 3">
    <name type="scientific">Thalassotalea euphylliae</name>
    <dbReference type="NCBI Taxonomy" id="1655234"/>
    <lineage>
        <taxon>Bacteria</taxon>
        <taxon>Pseudomonadati</taxon>
        <taxon>Pseudomonadota</taxon>
        <taxon>Gammaproteobacteria</taxon>
        <taxon>Alteromonadales</taxon>
        <taxon>Colwelliaceae</taxon>
        <taxon>Thalassotalea</taxon>
    </lineage>
</organism>
<reference evidence="2 3" key="1">
    <citation type="submission" date="2018-08" db="EMBL/GenBank/DDBJ databases">
        <title>Thalassotalea euphylliae genome.</title>
        <authorList>
            <person name="Summers S."/>
            <person name="Rice S.A."/>
            <person name="Freckelton M.L."/>
            <person name="Nedved B.T."/>
            <person name="Hadfield M.G."/>
        </authorList>
    </citation>
    <scope>NUCLEOTIDE SEQUENCE [LARGE SCALE GENOMIC DNA]</scope>
    <source>
        <strain evidence="2 3">H1</strain>
    </source>
</reference>
<comment type="caution">
    <text evidence="2">The sequence shown here is derived from an EMBL/GenBank/DDBJ whole genome shotgun (WGS) entry which is preliminary data.</text>
</comment>
<dbReference type="EMBL" id="QUOU01000001">
    <property type="protein sequence ID" value="REL25265.1"/>
    <property type="molecule type" value="Genomic_DNA"/>
</dbReference>
<sequence length="61" mass="6918">MTPEHLKKLGELNQVLGQGAAKHKDIRQLTDILAELNRPQFSLSTTKRSRSSHVIDEHDID</sequence>
<accession>A0A3E0TMJ8</accession>
<evidence type="ECO:0000313" key="3">
    <source>
        <dbReference type="Proteomes" id="UP000256478"/>
    </source>
</evidence>
<protein>
    <submittedName>
        <fullName evidence="2">Uncharacterized protein</fullName>
    </submittedName>
</protein>
<proteinExistence type="predicted"/>
<evidence type="ECO:0000256" key="1">
    <source>
        <dbReference type="SAM" id="MobiDB-lite"/>
    </source>
</evidence>
<name>A0A3E0TMJ8_9GAMM</name>
<dbReference type="AlphaFoldDB" id="A0A3E0TMJ8"/>